<accession>A0A1U9YR69</accession>
<dbReference type="Proteomes" id="UP000192727">
    <property type="component" value="Chromosome"/>
</dbReference>
<dbReference type="EMBL" id="CP020557">
    <property type="protein sequence ID" value="ARF66976.1"/>
    <property type="molecule type" value="Genomic_DNA"/>
</dbReference>
<gene>
    <name evidence="1" type="ORF">B7C51_02910</name>
</gene>
<evidence type="ECO:0000313" key="2">
    <source>
        <dbReference type="Proteomes" id="UP000192727"/>
    </source>
</evidence>
<dbReference type="GeneID" id="64218417"/>
<reference evidence="1 2" key="1">
    <citation type="submission" date="2017-03" db="EMBL/GenBank/DDBJ databases">
        <title>Paenibacillus larvae genome sequencing.</title>
        <authorList>
            <person name="Dingman D.W."/>
        </authorList>
    </citation>
    <scope>NUCLEOTIDE SEQUENCE [LARGE SCALE GENOMIC DNA]</scope>
    <source>
        <strain evidence="1 2">SAG 10367</strain>
    </source>
</reference>
<protein>
    <submittedName>
        <fullName evidence="1">Uncharacterized protein</fullName>
    </submittedName>
</protein>
<sequence>MRKLRLFPIVISVVITASVLFGGWFAYQSFAMESPFSQIISKTPGVEDSTIEFGKSQVNVKVTPKENASLREIYQYIEKEGRSLLGSRKLNVEVKGNDPSKELEQWWSRSLFDVAQAMETRHYGDIPAALEKHAAEMAGLNVKTEMDNKNVYITLTKGQESKNLILPRTSAKIGVWPNEQVQ</sequence>
<name>A0A1U9YR69_9BACL</name>
<dbReference type="AlphaFoldDB" id="A0A1U9YR69"/>
<organism evidence="1 2">
    <name type="scientific">Paenibacillus larvae subsp. pulvifaciens</name>
    <dbReference type="NCBI Taxonomy" id="1477"/>
    <lineage>
        <taxon>Bacteria</taxon>
        <taxon>Bacillati</taxon>
        <taxon>Bacillota</taxon>
        <taxon>Bacilli</taxon>
        <taxon>Bacillales</taxon>
        <taxon>Paenibacillaceae</taxon>
        <taxon>Paenibacillus</taxon>
    </lineage>
</organism>
<evidence type="ECO:0000313" key="1">
    <source>
        <dbReference type="EMBL" id="ARF66976.1"/>
    </source>
</evidence>
<dbReference type="RefSeq" id="WP_036657923.1">
    <property type="nucleotide sequence ID" value="NZ_CP019794.1"/>
</dbReference>
<proteinExistence type="predicted"/>